<comment type="caution">
    <text evidence="1">The sequence shown here is derived from an EMBL/GenBank/DDBJ whole genome shotgun (WGS) entry which is preliminary data.</text>
</comment>
<sequence length="161" mass="18824">MCVYFIRIFAHKVTNIINIVDGEVMERVTPSLKELNRRTRVVTKHRVNGLQLSNDLVRSINFIYRSSHRLFNADSFHFGAQQSRYTVLNQRQVELESMMAVIETRGSFCIPARRMRPMRPVPITAKFRRLDSDENVLKPLRMADSSARRRARKSDDMTLLV</sequence>
<dbReference type="Proteomes" id="UP001163321">
    <property type="component" value="Chromosome 3"/>
</dbReference>
<keyword evidence="2" id="KW-1185">Reference proteome</keyword>
<proteinExistence type="predicted"/>
<evidence type="ECO:0000313" key="1">
    <source>
        <dbReference type="EMBL" id="KAI9915631.1"/>
    </source>
</evidence>
<reference evidence="1 2" key="1">
    <citation type="journal article" date="2022" name="bioRxiv">
        <title>The genome of the oomycete Peronosclerospora sorghi, a cosmopolitan pathogen of maize and sorghum, is inflated with dispersed pseudogenes.</title>
        <authorList>
            <person name="Fletcher K."/>
            <person name="Martin F."/>
            <person name="Isakeit T."/>
            <person name="Cavanaugh K."/>
            <person name="Magill C."/>
            <person name="Michelmore R."/>
        </authorList>
    </citation>
    <scope>NUCLEOTIDE SEQUENCE [LARGE SCALE GENOMIC DNA]</scope>
    <source>
        <strain evidence="1">P6</strain>
    </source>
</reference>
<name>A0ACC0WC66_9STRA</name>
<evidence type="ECO:0000313" key="2">
    <source>
        <dbReference type="Proteomes" id="UP001163321"/>
    </source>
</evidence>
<dbReference type="EMBL" id="CM047582">
    <property type="protein sequence ID" value="KAI9915631.1"/>
    <property type="molecule type" value="Genomic_DNA"/>
</dbReference>
<protein>
    <submittedName>
        <fullName evidence="1">Uncharacterized protein</fullName>
    </submittedName>
</protein>
<organism evidence="1 2">
    <name type="scientific">Peronosclerospora sorghi</name>
    <dbReference type="NCBI Taxonomy" id="230839"/>
    <lineage>
        <taxon>Eukaryota</taxon>
        <taxon>Sar</taxon>
        <taxon>Stramenopiles</taxon>
        <taxon>Oomycota</taxon>
        <taxon>Peronosporomycetes</taxon>
        <taxon>Peronosporales</taxon>
        <taxon>Peronosporaceae</taxon>
        <taxon>Peronosclerospora</taxon>
    </lineage>
</organism>
<accession>A0ACC0WC66</accession>
<gene>
    <name evidence="1" type="ORF">PsorP6_006857</name>
</gene>